<dbReference type="EMBL" id="CAJQYY010000019">
    <property type="protein sequence ID" value="CAG4907467.1"/>
    <property type="molecule type" value="Genomic_DNA"/>
</dbReference>
<name>A0ABM8U6S5_9BURK</name>
<proteinExistence type="predicted"/>
<accession>A0ABM8U6S5</accession>
<dbReference type="Proteomes" id="UP000789752">
    <property type="component" value="Unassembled WGS sequence"/>
</dbReference>
<evidence type="ECO:0000313" key="2">
    <source>
        <dbReference type="Proteomes" id="UP000789752"/>
    </source>
</evidence>
<keyword evidence="2" id="KW-1185">Reference proteome</keyword>
<evidence type="ECO:0000313" key="1">
    <source>
        <dbReference type="EMBL" id="CAG4907467.1"/>
    </source>
</evidence>
<organism evidence="1 2">
    <name type="scientific">Paraburkholderia gardini</name>
    <dbReference type="NCBI Taxonomy" id="2823469"/>
    <lineage>
        <taxon>Bacteria</taxon>
        <taxon>Pseudomonadati</taxon>
        <taxon>Pseudomonadota</taxon>
        <taxon>Betaproteobacteria</taxon>
        <taxon>Burkholderiales</taxon>
        <taxon>Burkholderiaceae</taxon>
        <taxon>Paraburkholderia</taxon>
    </lineage>
</organism>
<evidence type="ECO:0008006" key="3">
    <source>
        <dbReference type="Google" id="ProtNLM"/>
    </source>
</evidence>
<comment type="caution">
    <text evidence="1">The sequence shown here is derived from an EMBL/GenBank/DDBJ whole genome shotgun (WGS) entry which is preliminary data.</text>
</comment>
<gene>
    <name evidence="1" type="ORF">R54767_03409</name>
</gene>
<protein>
    <recommendedName>
        <fullName evidence="3">Apea-like HEPN domain-containing protein</fullName>
    </recommendedName>
</protein>
<sequence>MIGKIPWQTFKGARRTSATDMTISLSIHALEAMGFREVLAQGDLVASFVSVTVFEARGVAVPDDFAEALKARVAGTDYRISIARSVNSGCRALIGLDFDESEAEWGQRVKSNGPYVLIGIGPTQFFDCTAGRLMRHEDSSVTTYNCFPQVREELSSLEQRVIPSVLASLACALNDTGRYVSLKKLGRASVGRCPDGSQVHDTRLEMRAEAYVSHPMSQTELSKRLMDATTKAPALNQRSARLFTLGLGEDDALKRFLYFFLALEVETQAVFGRIDHQAQTTMLLSNEASHSTSITNLIKTQVGSLSNLFDKFVWCAACVWRNLEDEDIALFKRLKVARDNIAHGQKSEPPPGFAHSAELLAGKVLWR</sequence>
<reference evidence="1 2" key="1">
    <citation type="submission" date="2021-04" db="EMBL/GenBank/DDBJ databases">
        <authorList>
            <person name="Vanwijnsberghe S."/>
        </authorList>
    </citation>
    <scope>NUCLEOTIDE SEQUENCE [LARGE SCALE GENOMIC DNA]</scope>
    <source>
        <strain evidence="1 2">LMG 32171</strain>
    </source>
</reference>